<feature type="signal peptide" evidence="6">
    <location>
        <begin position="1"/>
        <end position="22"/>
    </location>
</feature>
<dbReference type="OrthoDB" id="446890at2759"/>
<evidence type="ECO:0000256" key="1">
    <source>
        <dbReference type="ARBA" id="ARBA00006926"/>
    </source>
</evidence>
<evidence type="ECO:0000256" key="3">
    <source>
        <dbReference type="ARBA" id="ARBA00023002"/>
    </source>
</evidence>
<dbReference type="EMBL" id="OU892284">
    <property type="protein sequence ID" value="CAG9772293.1"/>
    <property type="molecule type" value="Genomic_DNA"/>
</dbReference>
<dbReference type="InterPro" id="IPR029759">
    <property type="entry name" value="GPX_AS"/>
</dbReference>
<dbReference type="InterPro" id="IPR000889">
    <property type="entry name" value="Glutathione_peroxidase"/>
</dbReference>
<keyword evidence="8" id="KW-1185">Reference proteome</keyword>
<keyword evidence="2 5" id="KW-0575">Peroxidase</keyword>
<comment type="similarity">
    <text evidence="1 5">Belongs to the glutathione peroxidase family.</text>
</comment>
<name>A0A9N9MVD5_9CUCU</name>
<dbReference type="SUPFAM" id="SSF52833">
    <property type="entry name" value="Thioredoxin-like"/>
    <property type="match status" value="1"/>
</dbReference>
<dbReference type="CDD" id="cd00340">
    <property type="entry name" value="GSH_Peroxidase"/>
    <property type="match status" value="1"/>
</dbReference>
<gene>
    <name evidence="7" type="ORF">CEUTPL_LOCUS12711</name>
</gene>
<evidence type="ECO:0000313" key="8">
    <source>
        <dbReference type="Proteomes" id="UP001152799"/>
    </source>
</evidence>
<dbReference type="PRINTS" id="PR01011">
    <property type="entry name" value="GLUTPROXDASE"/>
</dbReference>
<dbReference type="PANTHER" id="PTHR11592:SF134">
    <property type="entry name" value="PHOSPHOLIPID HYDROPEROXIDE GLUTATHIONE PEROXIDASE"/>
    <property type="match status" value="1"/>
</dbReference>
<keyword evidence="6" id="KW-0732">Signal</keyword>
<dbReference type="AlphaFoldDB" id="A0A9N9MVD5"/>
<dbReference type="Pfam" id="PF00255">
    <property type="entry name" value="GSHPx"/>
    <property type="match status" value="1"/>
</dbReference>
<proteinExistence type="inferred from homology"/>
<dbReference type="PANTHER" id="PTHR11592">
    <property type="entry name" value="GLUTATHIONE PEROXIDASE"/>
    <property type="match status" value="1"/>
</dbReference>
<sequence length="192" mass="21527">MFTTRVCAVVILCLQIILSALADIEPKSIYDFTAKDIYGNEISLGKYKDHVCIIVNVASECGLTNSNYDQLNELYKKYKNQGLKILGFPSNEFGGQEPGSDEDILKFAKGKGVEFDLFSKIQVNGSNAHPLWKYLKSQQGGFMVDAIKWNFTKFLVDKNGKVVQRYAPTTSPSDMVEDIEIYLRSSNTKGEL</sequence>
<dbReference type="InterPro" id="IPR036249">
    <property type="entry name" value="Thioredoxin-like_sf"/>
</dbReference>
<dbReference type="PIRSF" id="PIRSF000303">
    <property type="entry name" value="Glutathion_perox"/>
    <property type="match status" value="1"/>
</dbReference>
<dbReference type="PROSITE" id="PS51355">
    <property type="entry name" value="GLUTATHIONE_PEROXID_3"/>
    <property type="match status" value="1"/>
</dbReference>
<evidence type="ECO:0000313" key="7">
    <source>
        <dbReference type="EMBL" id="CAG9772293.1"/>
    </source>
</evidence>
<feature type="active site" evidence="4">
    <location>
        <position position="61"/>
    </location>
</feature>
<reference evidence="7" key="1">
    <citation type="submission" date="2022-01" db="EMBL/GenBank/DDBJ databases">
        <authorList>
            <person name="King R."/>
        </authorList>
    </citation>
    <scope>NUCLEOTIDE SEQUENCE</scope>
</reference>
<evidence type="ECO:0000256" key="6">
    <source>
        <dbReference type="SAM" id="SignalP"/>
    </source>
</evidence>
<organism evidence="7 8">
    <name type="scientific">Ceutorhynchus assimilis</name>
    <name type="common">cabbage seed weevil</name>
    <dbReference type="NCBI Taxonomy" id="467358"/>
    <lineage>
        <taxon>Eukaryota</taxon>
        <taxon>Metazoa</taxon>
        <taxon>Ecdysozoa</taxon>
        <taxon>Arthropoda</taxon>
        <taxon>Hexapoda</taxon>
        <taxon>Insecta</taxon>
        <taxon>Pterygota</taxon>
        <taxon>Neoptera</taxon>
        <taxon>Endopterygota</taxon>
        <taxon>Coleoptera</taxon>
        <taxon>Polyphaga</taxon>
        <taxon>Cucujiformia</taxon>
        <taxon>Curculionidae</taxon>
        <taxon>Ceutorhynchinae</taxon>
        <taxon>Ceutorhynchus</taxon>
    </lineage>
</organism>
<evidence type="ECO:0000256" key="4">
    <source>
        <dbReference type="PIRSR" id="PIRSR000303-1"/>
    </source>
</evidence>
<feature type="chain" id="PRO_5040347439" description="Glutathione peroxidase" evidence="6">
    <location>
        <begin position="23"/>
        <end position="192"/>
    </location>
</feature>
<protein>
    <recommendedName>
        <fullName evidence="5">Glutathione peroxidase</fullName>
    </recommendedName>
</protein>
<dbReference type="GO" id="GO:0006979">
    <property type="term" value="P:response to oxidative stress"/>
    <property type="evidence" value="ECO:0007669"/>
    <property type="project" value="InterPro"/>
</dbReference>
<accession>A0A9N9MVD5</accession>
<evidence type="ECO:0000256" key="5">
    <source>
        <dbReference type="RuleBase" id="RU000499"/>
    </source>
</evidence>
<dbReference type="PROSITE" id="PS00460">
    <property type="entry name" value="GLUTATHIONE_PEROXID_1"/>
    <property type="match status" value="1"/>
</dbReference>
<dbReference type="GO" id="GO:0004601">
    <property type="term" value="F:peroxidase activity"/>
    <property type="evidence" value="ECO:0007669"/>
    <property type="project" value="UniProtKB-KW"/>
</dbReference>
<dbReference type="Gene3D" id="3.40.30.10">
    <property type="entry name" value="Glutaredoxin"/>
    <property type="match status" value="1"/>
</dbReference>
<keyword evidence="3 5" id="KW-0560">Oxidoreductase</keyword>
<dbReference type="FunFam" id="3.40.30.10:FF:000025">
    <property type="entry name" value="Glutathione peroxidase"/>
    <property type="match status" value="1"/>
</dbReference>
<dbReference type="Proteomes" id="UP001152799">
    <property type="component" value="Chromosome 8"/>
</dbReference>
<evidence type="ECO:0000256" key="2">
    <source>
        <dbReference type="ARBA" id="ARBA00022559"/>
    </source>
</evidence>